<feature type="compositionally biased region" description="Basic and acidic residues" evidence="5">
    <location>
        <begin position="390"/>
        <end position="412"/>
    </location>
</feature>
<evidence type="ECO:0000256" key="6">
    <source>
        <dbReference type="SAM" id="Phobius"/>
    </source>
</evidence>
<feature type="transmembrane region" description="Helical" evidence="6">
    <location>
        <begin position="114"/>
        <end position="137"/>
    </location>
</feature>
<reference evidence="8" key="1">
    <citation type="submission" date="2017-03" db="EMBL/GenBank/DDBJ databases">
        <title>Genomes of endolithic fungi from Antarctica.</title>
        <authorList>
            <person name="Coleine C."/>
            <person name="Masonjones S."/>
            <person name="Stajich J.E."/>
        </authorList>
    </citation>
    <scope>NUCLEOTIDE SEQUENCE [LARGE SCALE GENOMIC DNA]</scope>
    <source>
        <strain evidence="8">CCFEE 5527</strain>
    </source>
</reference>
<dbReference type="Proteomes" id="UP000192596">
    <property type="component" value="Unassembled WGS sequence"/>
</dbReference>
<dbReference type="AlphaFoldDB" id="A0A1V8T0N7"/>
<feature type="region of interest" description="Disordered" evidence="5">
    <location>
        <begin position="260"/>
        <end position="412"/>
    </location>
</feature>
<comment type="subcellular location">
    <subcellularLocation>
        <location evidence="1">Membrane</location>
        <topology evidence="1">Single-pass membrane protein</topology>
    </subcellularLocation>
</comment>
<evidence type="ECO:0000313" key="8">
    <source>
        <dbReference type="Proteomes" id="UP000192596"/>
    </source>
</evidence>
<feature type="compositionally biased region" description="Polar residues" evidence="5">
    <location>
        <begin position="218"/>
        <end position="231"/>
    </location>
</feature>
<evidence type="ECO:0000256" key="5">
    <source>
        <dbReference type="SAM" id="MobiDB-lite"/>
    </source>
</evidence>
<feature type="region of interest" description="Disordered" evidence="5">
    <location>
        <begin position="216"/>
        <end position="247"/>
    </location>
</feature>
<evidence type="ECO:0000256" key="1">
    <source>
        <dbReference type="ARBA" id="ARBA00004167"/>
    </source>
</evidence>
<accession>A0A1V8T0N7</accession>
<dbReference type="PANTHER" id="PTHR15549">
    <property type="entry name" value="PAIRED IMMUNOGLOBULIN-LIKE TYPE 2 RECEPTOR"/>
    <property type="match status" value="1"/>
</dbReference>
<keyword evidence="8" id="KW-1185">Reference proteome</keyword>
<dbReference type="OrthoDB" id="3883986at2759"/>
<evidence type="ECO:0000256" key="2">
    <source>
        <dbReference type="ARBA" id="ARBA00022692"/>
    </source>
</evidence>
<keyword evidence="3 6" id="KW-1133">Transmembrane helix</keyword>
<keyword evidence="2 6" id="KW-0812">Transmembrane</keyword>
<sequence length="412" mass="45196">MAASTESTLATLATAVTSAPSSSITSAVSSSKTTDIPLELWSVAESLITSVYSTSSITDVQHLSWPATVVIGTSTHKMQSTSTSTSAVIAPAATETSAAAKTTEKHSPLTDRSLGIALGVVFGLLALAVLGFVLFCLRRRKQKRGGSGLFRRDPSVSESDIEGWRSPTLPQMGAAATSHRGPMVQRQDRPSREWVEHYNRLGDQRTPPAHLHPAFAAQQHSQMQETPSSEENPFFTPEERSEHSMAQYEAAREFTSDDLDTAYHPGYVTPAEPTYPLESKTRRSQSSHRDASPSGQHSRPVTPFNPLAMMSRPQHKQHHAENPFTSPEDEQEYDIGTHHGYRPAPDDDDEERDLVSPILPTRSPERRSSPMVHYPSWGEISEFDFGGEGSARKSGEGYRKERESVVGRMELA</sequence>
<dbReference type="InParanoid" id="A0A1V8T0N7"/>
<gene>
    <name evidence="7" type="ORF">B0A48_08001</name>
</gene>
<evidence type="ECO:0008006" key="9">
    <source>
        <dbReference type="Google" id="ProtNLM"/>
    </source>
</evidence>
<evidence type="ECO:0000256" key="3">
    <source>
        <dbReference type="ARBA" id="ARBA00022989"/>
    </source>
</evidence>
<dbReference type="InterPro" id="IPR051694">
    <property type="entry name" value="Immunoregulatory_rcpt-like"/>
</dbReference>
<dbReference type="GO" id="GO:0071944">
    <property type="term" value="C:cell periphery"/>
    <property type="evidence" value="ECO:0007669"/>
    <property type="project" value="UniProtKB-ARBA"/>
</dbReference>
<proteinExistence type="predicted"/>
<name>A0A1V8T0N7_9PEZI</name>
<protein>
    <recommendedName>
        <fullName evidence="9">Mid2 domain-containing protein</fullName>
    </recommendedName>
</protein>
<comment type="caution">
    <text evidence="7">The sequence shown here is derived from an EMBL/GenBank/DDBJ whole genome shotgun (WGS) entry which is preliminary data.</text>
</comment>
<evidence type="ECO:0000256" key="4">
    <source>
        <dbReference type="ARBA" id="ARBA00023136"/>
    </source>
</evidence>
<dbReference type="EMBL" id="NAJO01000020">
    <property type="protein sequence ID" value="OQO04983.1"/>
    <property type="molecule type" value="Genomic_DNA"/>
</dbReference>
<organism evidence="7 8">
    <name type="scientific">Cryoendolithus antarcticus</name>
    <dbReference type="NCBI Taxonomy" id="1507870"/>
    <lineage>
        <taxon>Eukaryota</taxon>
        <taxon>Fungi</taxon>
        <taxon>Dikarya</taxon>
        <taxon>Ascomycota</taxon>
        <taxon>Pezizomycotina</taxon>
        <taxon>Dothideomycetes</taxon>
        <taxon>Dothideomycetidae</taxon>
        <taxon>Cladosporiales</taxon>
        <taxon>Cladosporiaceae</taxon>
        <taxon>Cryoendolithus</taxon>
    </lineage>
</organism>
<dbReference type="PANTHER" id="PTHR15549:SF26">
    <property type="entry name" value="AXIAL BUDDING PATTERN PROTEIN 2-RELATED"/>
    <property type="match status" value="1"/>
</dbReference>
<dbReference type="GO" id="GO:0016020">
    <property type="term" value="C:membrane"/>
    <property type="evidence" value="ECO:0007669"/>
    <property type="project" value="UniProtKB-SubCell"/>
</dbReference>
<dbReference type="CDD" id="cd12087">
    <property type="entry name" value="TM_EGFR-like"/>
    <property type="match status" value="1"/>
</dbReference>
<evidence type="ECO:0000313" key="7">
    <source>
        <dbReference type="EMBL" id="OQO04983.1"/>
    </source>
</evidence>
<feature type="region of interest" description="Disordered" evidence="5">
    <location>
        <begin position="145"/>
        <end position="190"/>
    </location>
</feature>
<keyword evidence="4 6" id="KW-0472">Membrane</keyword>